<dbReference type="STRING" id="139420.A0A371DYB4"/>
<dbReference type="Pfam" id="PF00172">
    <property type="entry name" value="Zn_clus"/>
    <property type="match status" value="1"/>
</dbReference>
<feature type="domain" description="Zn(2)-C6 fungal-type" evidence="8">
    <location>
        <begin position="266"/>
        <end position="298"/>
    </location>
</feature>
<feature type="region of interest" description="Disordered" evidence="7">
    <location>
        <begin position="428"/>
        <end position="509"/>
    </location>
</feature>
<dbReference type="GO" id="GO:0005634">
    <property type="term" value="C:nucleus"/>
    <property type="evidence" value="ECO:0007669"/>
    <property type="project" value="UniProtKB-SubCell"/>
</dbReference>
<dbReference type="PROSITE" id="PS00463">
    <property type="entry name" value="ZN2_CY6_FUNGAL_1"/>
    <property type="match status" value="1"/>
</dbReference>
<proteinExistence type="predicted"/>
<feature type="compositionally biased region" description="Polar residues" evidence="7">
    <location>
        <begin position="170"/>
        <end position="181"/>
    </location>
</feature>
<evidence type="ECO:0000256" key="4">
    <source>
        <dbReference type="ARBA" id="ARBA00023125"/>
    </source>
</evidence>
<dbReference type="GO" id="GO:0008270">
    <property type="term" value="F:zinc ion binding"/>
    <property type="evidence" value="ECO:0007669"/>
    <property type="project" value="InterPro"/>
</dbReference>
<dbReference type="CDD" id="cd12148">
    <property type="entry name" value="fungal_TF_MHR"/>
    <property type="match status" value="1"/>
</dbReference>
<dbReference type="AlphaFoldDB" id="A0A371DYB4"/>
<feature type="region of interest" description="Disordered" evidence="7">
    <location>
        <begin position="335"/>
        <end position="389"/>
    </location>
</feature>
<sequence>MAQHPTHPPHPQFLNVDWPGPQHHDAIPPQPLQLENEYDIDPSRYDILQNDVPHMDRRRPQQGSEYMMNDFGRQQFGGAGGYAFTFPNTQPQSQSQQHFNPLYDGGQYYHDQSAQFPGMSFASTSQSMPSSPYYAAEDTPAFTYSEGQGLPIRQHARSSSNPGNPGLTPTVRSFQGHQTPVYSNVPSPITPNFGSSPNYGPGMGVQPGMPYHERAHIDSSVAPHAPKRMRILDEADGEVSSADGDAHEDGGAQGKEGAKPPKPPGACARCKGLKVKCEFKTDPDICKRCLNGGHECVIPGRKKRRAPPRRDLLLGQIREQAAKIEGLMKELEQANKRASQKQSVKVERANASSPCHSASGSTADLSNFSTGDLTGSEIGTPEPASDHLTKPDVLDWIAKARESMEAFGGFINMGGPSVTKDMLGEDVLGWKDSSSDEGSAGQDEADDAKSDVHVEVQDVDAPASEVQRGRVRPEGSGAAEASTSAAGDGSVSSTTQSSRRKKSRTGLGREKLAILPNEVAPIGMLANLSLKKSRSRRSSRSRSVSTVDDNDYGVANDDYFRANSPGPDRPIMYAQHQTPYILRNGLVTPADVEKLFKIYFDYINPNVSLLDPVLYTAQKTYWRSPFLFTAICGISSKFYSERPELYQQAMNCARLAGGSTLIGGQKSVETVAAYILLALYPVPARKWEEDRCWVYLGLAIRIATDINLHHPHTARPQNEQHAREMLNRTRLWLNCFNVDRSMASQYGKAPIISNTDYVANHSEFWYKSSPYNIPDIDIHLCGYNAELKVLADYRFTIFSDPEHPVGLNKNLDVTVEASRTDDQLARLWETWAARMREENNNSPVFQFRMHLLKVAISYARMTALAFAFQHAFGRDPSQGFSDTFFWRCLRASKDLIRTLVDNIGVPELRIYLRHGPDSECVFVTFTCAFLIKLLSPRFATYIPRETRVEIRSMVEEVSDFLGSPDIAIDDRHGPKMYSRFLKGLLETPLATIDHSPAALKRAMRSLAASPSDLDHAPDRTSASPGAPAAPSPPGPSGEAGTSNQNPATSPADSQMFEGLGLQYPDPDQMSQPVDAAELYAPPLPFDSELLQSMQALTESNWANMVLPGFNWMDTIQPDTDVQMRFNDSHAVTH</sequence>
<dbReference type="InterPro" id="IPR001138">
    <property type="entry name" value="Zn2Cys6_DnaBD"/>
</dbReference>
<dbReference type="PANTHER" id="PTHR31845:SF17">
    <property type="entry name" value="ZN(II)2CYS6 TRANSCRIPTION FACTOR (EUROFUNG)"/>
    <property type="match status" value="1"/>
</dbReference>
<dbReference type="GO" id="GO:0000981">
    <property type="term" value="F:DNA-binding transcription factor activity, RNA polymerase II-specific"/>
    <property type="evidence" value="ECO:0007669"/>
    <property type="project" value="InterPro"/>
</dbReference>
<dbReference type="OrthoDB" id="39175at2759"/>
<dbReference type="PROSITE" id="PS50048">
    <property type="entry name" value="ZN2_CY6_FUNGAL_2"/>
    <property type="match status" value="1"/>
</dbReference>
<dbReference type="InterPro" id="IPR007219">
    <property type="entry name" value="XnlR_reg_dom"/>
</dbReference>
<dbReference type="SMART" id="SM00906">
    <property type="entry name" value="Fungal_trans"/>
    <property type="match status" value="1"/>
</dbReference>
<dbReference type="GO" id="GO:0006351">
    <property type="term" value="P:DNA-templated transcription"/>
    <property type="evidence" value="ECO:0007669"/>
    <property type="project" value="InterPro"/>
</dbReference>
<evidence type="ECO:0000256" key="2">
    <source>
        <dbReference type="ARBA" id="ARBA00022723"/>
    </source>
</evidence>
<dbReference type="Proteomes" id="UP000256964">
    <property type="component" value="Unassembled WGS sequence"/>
</dbReference>
<evidence type="ECO:0000313" key="9">
    <source>
        <dbReference type="EMBL" id="RDX57491.1"/>
    </source>
</evidence>
<feature type="compositionally biased region" description="Polar residues" evidence="7">
    <location>
        <begin position="1041"/>
        <end position="1052"/>
    </location>
</feature>
<dbReference type="CDD" id="cd00067">
    <property type="entry name" value="GAL4"/>
    <property type="match status" value="1"/>
</dbReference>
<keyword evidence="2" id="KW-0479">Metal-binding</keyword>
<keyword evidence="4" id="KW-0238">DNA-binding</keyword>
<feature type="compositionally biased region" description="Low complexity" evidence="7">
    <location>
        <begin position="475"/>
        <end position="497"/>
    </location>
</feature>
<feature type="region of interest" description="Disordered" evidence="7">
    <location>
        <begin position="237"/>
        <end position="265"/>
    </location>
</feature>
<evidence type="ECO:0000256" key="3">
    <source>
        <dbReference type="ARBA" id="ARBA00023015"/>
    </source>
</evidence>
<evidence type="ECO:0000256" key="6">
    <source>
        <dbReference type="ARBA" id="ARBA00023242"/>
    </source>
</evidence>
<dbReference type="Pfam" id="PF04082">
    <property type="entry name" value="Fungal_trans"/>
    <property type="match status" value="1"/>
</dbReference>
<evidence type="ECO:0000313" key="10">
    <source>
        <dbReference type="Proteomes" id="UP000256964"/>
    </source>
</evidence>
<accession>A0A371DYB4</accession>
<feature type="region of interest" description="Disordered" evidence="7">
    <location>
        <begin position="153"/>
        <end position="181"/>
    </location>
</feature>
<keyword evidence="3" id="KW-0805">Transcription regulation</keyword>
<dbReference type="InterPro" id="IPR051089">
    <property type="entry name" value="prtT"/>
</dbReference>
<dbReference type="EMBL" id="KZ857379">
    <property type="protein sequence ID" value="RDX57491.1"/>
    <property type="molecule type" value="Genomic_DNA"/>
</dbReference>
<dbReference type="SUPFAM" id="SSF57701">
    <property type="entry name" value="Zn2/Cys6 DNA-binding domain"/>
    <property type="match status" value="1"/>
</dbReference>
<gene>
    <name evidence="9" type="ORF">OH76DRAFT_1493324</name>
</gene>
<evidence type="ECO:0000256" key="7">
    <source>
        <dbReference type="SAM" id="MobiDB-lite"/>
    </source>
</evidence>
<feature type="compositionally biased region" description="Polar residues" evidence="7">
    <location>
        <begin position="350"/>
        <end position="373"/>
    </location>
</feature>
<evidence type="ECO:0000259" key="8">
    <source>
        <dbReference type="PROSITE" id="PS50048"/>
    </source>
</evidence>
<dbReference type="SMART" id="SM00066">
    <property type="entry name" value="GAL4"/>
    <property type="match status" value="1"/>
</dbReference>
<reference evidence="9 10" key="1">
    <citation type="journal article" date="2018" name="Biotechnol. Biofuels">
        <title>Integrative visual omics of the white-rot fungus Polyporus brumalis exposes the biotechnological potential of its oxidative enzymes for delignifying raw plant biomass.</title>
        <authorList>
            <person name="Miyauchi S."/>
            <person name="Rancon A."/>
            <person name="Drula E."/>
            <person name="Hage H."/>
            <person name="Chaduli D."/>
            <person name="Favel A."/>
            <person name="Grisel S."/>
            <person name="Henrissat B."/>
            <person name="Herpoel-Gimbert I."/>
            <person name="Ruiz-Duenas F.J."/>
            <person name="Chevret D."/>
            <person name="Hainaut M."/>
            <person name="Lin J."/>
            <person name="Wang M."/>
            <person name="Pangilinan J."/>
            <person name="Lipzen A."/>
            <person name="Lesage-Meessen L."/>
            <person name="Navarro D."/>
            <person name="Riley R."/>
            <person name="Grigoriev I.V."/>
            <person name="Zhou S."/>
            <person name="Raouche S."/>
            <person name="Rosso M.N."/>
        </authorList>
    </citation>
    <scope>NUCLEOTIDE SEQUENCE [LARGE SCALE GENOMIC DNA]</scope>
    <source>
        <strain evidence="9 10">BRFM 1820</strain>
    </source>
</reference>
<feature type="compositionally biased region" description="Pro residues" evidence="7">
    <location>
        <begin position="1"/>
        <end position="11"/>
    </location>
</feature>
<organism evidence="9 10">
    <name type="scientific">Lentinus brumalis</name>
    <dbReference type="NCBI Taxonomy" id="2498619"/>
    <lineage>
        <taxon>Eukaryota</taxon>
        <taxon>Fungi</taxon>
        <taxon>Dikarya</taxon>
        <taxon>Basidiomycota</taxon>
        <taxon>Agaricomycotina</taxon>
        <taxon>Agaricomycetes</taxon>
        <taxon>Polyporales</taxon>
        <taxon>Polyporaceae</taxon>
        <taxon>Lentinus</taxon>
    </lineage>
</organism>
<dbReference type="InterPro" id="IPR036864">
    <property type="entry name" value="Zn2-C6_fun-type_DNA-bd_sf"/>
</dbReference>
<feature type="compositionally biased region" description="Basic residues" evidence="7">
    <location>
        <begin position="531"/>
        <end position="540"/>
    </location>
</feature>
<dbReference type="GO" id="GO:0000976">
    <property type="term" value="F:transcription cis-regulatory region binding"/>
    <property type="evidence" value="ECO:0007669"/>
    <property type="project" value="TreeGrafter"/>
</dbReference>
<dbReference type="Gene3D" id="4.10.240.10">
    <property type="entry name" value="Zn(2)-C6 fungal-type DNA-binding domain"/>
    <property type="match status" value="1"/>
</dbReference>
<evidence type="ECO:0000256" key="1">
    <source>
        <dbReference type="ARBA" id="ARBA00004123"/>
    </source>
</evidence>
<name>A0A371DYB4_9APHY</name>
<keyword evidence="10" id="KW-1185">Reference proteome</keyword>
<feature type="region of interest" description="Disordered" evidence="7">
    <location>
        <begin position="1"/>
        <end position="30"/>
    </location>
</feature>
<keyword evidence="6" id="KW-0539">Nucleus</keyword>
<feature type="region of interest" description="Disordered" evidence="7">
    <location>
        <begin position="1007"/>
        <end position="1070"/>
    </location>
</feature>
<comment type="subcellular location">
    <subcellularLocation>
        <location evidence="1">Nucleus</location>
    </subcellularLocation>
</comment>
<dbReference type="PANTHER" id="PTHR31845">
    <property type="entry name" value="FINGER DOMAIN PROTEIN, PUTATIVE-RELATED"/>
    <property type="match status" value="1"/>
</dbReference>
<protein>
    <recommendedName>
        <fullName evidence="8">Zn(2)-C6 fungal-type domain-containing protein</fullName>
    </recommendedName>
</protein>
<feature type="region of interest" description="Disordered" evidence="7">
    <location>
        <begin position="530"/>
        <end position="550"/>
    </location>
</feature>
<keyword evidence="5" id="KW-0804">Transcription</keyword>
<evidence type="ECO:0000256" key="5">
    <source>
        <dbReference type="ARBA" id="ARBA00023163"/>
    </source>
</evidence>
<feature type="compositionally biased region" description="Basic and acidic residues" evidence="7">
    <location>
        <begin position="447"/>
        <end position="456"/>
    </location>
</feature>